<accession>A0ABX3P112</accession>
<dbReference type="Pfam" id="PF07731">
    <property type="entry name" value="Cu-oxidase_2"/>
    <property type="match status" value="1"/>
</dbReference>
<evidence type="ECO:0000256" key="1">
    <source>
        <dbReference type="ARBA" id="ARBA00022723"/>
    </source>
</evidence>
<feature type="domain" description="Heavy metal binding" evidence="8">
    <location>
        <begin position="32"/>
        <end position="58"/>
    </location>
</feature>
<feature type="compositionally biased region" description="Basic and acidic residues" evidence="4">
    <location>
        <begin position="513"/>
        <end position="531"/>
    </location>
</feature>
<evidence type="ECO:0000256" key="4">
    <source>
        <dbReference type="SAM" id="MobiDB-lite"/>
    </source>
</evidence>
<reference evidence="9 10" key="1">
    <citation type="submission" date="2016-04" db="EMBL/GenBank/DDBJ databases">
        <authorList>
            <person name="Chen L."/>
            <person name="Zhuang W."/>
            <person name="Wang G."/>
        </authorList>
    </citation>
    <scope>NUCLEOTIDE SEQUENCE [LARGE SCALE GENOMIC DNA]</scope>
    <source>
        <strain evidence="10">GR20</strain>
    </source>
</reference>
<dbReference type="Pfam" id="PF00394">
    <property type="entry name" value="Cu-oxidase"/>
    <property type="match status" value="1"/>
</dbReference>
<evidence type="ECO:0000313" key="9">
    <source>
        <dbReference type="EMBL" id="OQP52465.1"/>
    </source>
</evidence>
<evidence type="ECO:0000256" key="3">
    <source>
        <dbReference type="ARBA" id="ARBA00023008"/>
    </source>
</evidence>
<dbReference type="InterPro" id="IPR008972">
    <property type="entry name" value="Cupredoxin"/>
</dbReference>
<dbReference type="Gene3D" id="2.60.40.420">
    <property type="entry name" value="Cupredoxins - blue copper proteins"/>
    <property type="match status" value="3"/>
</dbReference>
<gene>
    <name evidence="9" type="ORF">A4D02_24920</name>
</gene>
<keyword evidence="1" id="KW-0479">Metal-binding</keyword>
<dbReference type="PANTHER" id="PTHR11709">
    <property type="entry name" value="MULTI-COPPER OXIDASE"/>
    <property type="match status" value="1"/>
</dbReference>
<keyword evidence="3" id="KW-0186">Copper</keyword>
<dbReference type="InterPro" id="IPR034282">
    <property type="entry name" value="CuRO_2_CopA"/>
</dbReference>
<feature type="region of interest" description="Disordered" evidence="4">
    <location>
        <begin position="500"/>
        <end position="542"/>
    </location>
</feature>
<dbReference type="InterPro" id="IPR045087">
    <property type="entry name" value="Cu-oxidase_fam"/>
</dbReference>
<dbReference type="CDD" id="cd13896">
    <property type="entry name" value="CuRO_3_CopA"/>
    <property type="match status" value="1"/>
</dbReference>
<dbReference type="EMBL" id="LWBO01000004">
    <property type="protein sequence ID" value="OQP52465.1"/>
    <property type="molecule type" value="Genomic_DNA"/>
</dbReference>
<feature type="domain" description="Plastocyanin-like" evidence="7">
    <location>
        <begin position="141"/>
        <end position="251"/>
    </location>
</feature>
<dbReference type="PANTHER" id="PTHR11709:SF394">
    <property type="entry name" value="FI03373P-RELATED"/>
    <property type="match status" value="1"/>
</dbReference>
<keyword evidence="10" id="KW-1185">Reference proteome</keyword>
<dbReference type="Pfam" id="PF07732">
    <property type="entry name" value="Cu-oxidase_3"/>
    <property type="match status" value="1"/>
</dbReference>
<evidence type="ECO:0000256" key="2">
    <source>
        <dbReference type="ARBA" id="ARBA00023002"/>
    </source>
</evidence>
<dbReference type="InterPro" id="IPR034279">
    <property type="entry name" value="CuRO_3_CopA"/>
</dbReference>
<feature type="compositionally biased region" description="Basic and acidic residues" evidence="4">
    <location>
        <begin position="69"/>
        <end position="84"/>
    </location>
</feature>
<comment type="caution">
    <text evidence="9">The sequence shown here is derived from an EMBL/GenBank/DDBJ whole genome shotgun (WGS) entry which is preliminary data.</text>
</comment>
<dbReference type="Proteomes" id="UP000192277">
    <property type="component" value="Unassembled WGS sequence"/>
</dbReference>
<dbReference type="InterPro" id="IPR011706">
    <property type="entry name" value="Cu-oxidase_C"/>
</dbReference>
<evidence type="ECO:0000313" key="10">
    <source>
        <dbReference type="Proteomes" id="UP000192277"/>
    </source>
</evidence>
<dbReference type="PROSITE" id="PS00079">
    <property type="entry name" value="MULTICOPPER_OXIDASE1"/>
    <property type="match status" value="2"/>
</dbReference>
<evidence type="ECO:0000259" key="6">
    <source>
        <dbReference type="Pfam" id="PF07731"/>
    </source>
</evidence>
<dbReference type="InterPro" id="IPR045800">
    <property type="entry name" value="HMBD"/>
</dbReference>
<feature type="domain" description="Plastocyanin-like" evidence="6">
    <location>
        <begin position="575"/>
        <end position="688"/>
    </location>
</feature>
<proteinExistence type="predicted"/>
<protein>
    <submittedName>
        <fullName evidence="9">Copper oxidase</fullName>
    </submittedName>
</protein>
<dbReference type="InterPro" id="IPR033138">
    <property type="entry name" value="Cu_oxidase_CS"/>
</dbReference>
<dbReference type="InterPro" id="IPR011707">
    <property type="entry name" value="Cu-oxidase-like_N"/>
</dbReference>
<keyword evidence="2" id="KW-0560">Oxidoreductase</keyword>
<evidence type="ECO:0000259" key="5">
    <source>
        <dbReference type="Pfam" id="PF00394"/>
    </source>
</evidence>
<dbReference type="CDD" id="cd13874">
    <property type="entry name" value="CuRO_2_CopA"/>
    <property type="match status" value="1"/>
</dbReference>
<dbReference type="RefSeq" id="WP_014220486.1">
    <property type="nucleotide sequence ID" value="NZ_LWBO01000004.1"/>
</dbReference>
<dbReference type="SUPFAM" id="SSF49503">
    <property type="entry name" value="Cupredoxins"/>
    <property type="match status" value="3"/>
</dbReference>
<sequence>MNRKLQLMKKIFWMGLLMCLYFFAGAQTKVIYTCTMHPQIKMDKPGKCPICGMTLVKKTIKVSPSTTVPEKKQPKKMGDMPMKNDMDKMDMKKDTAQNTNMPMQMNDHQMKTDSAEMAGASEIQSKVNVVPGKTVRYDLYVKDTMVNFTGKHKPAIAVNGSIPAPTLIFTEGDTAEIYLHNLLQEETSLHWHGIILPNHADGVPFLTTAPVKPGETHVYKFKVVQNGTYWYHSHSSLQEQAGMYGALIFKTAEQPENQSSAMEHASMPMHMGNNVFDKEFTVVLSEWADENPMQIQRRLRTGNDWYSINKGSTQSYAEAIKEGYLKTKLTNEWKRMKAMDVSDVYYNRFLVNGKPENTVSEFNAGEKIKLKVVNAGASSYFWLGYAGGKITVIGNDGNDMVPTEVDRLIIAPAETYDLIVTIPENMSYEFRATSEDRTGHSSLWLGTGMKMPAPTLPRLKYFEGMKMMNDMMSVNGTMKNMGMNMHNQMMDMNSVMYPEIMGDSQEGDSDSTQMDHSHHMDMNKNRQDTSSDKIGNTQDMSGMNMSSGSGIVTLNYDMLRSPVKTSLPDGPMKVLHFTLTGNMNRYVWTIDNKTVRESDRILIKKGENVKIILTNNSMMRHPMHLHGHDFRVLNSQGEYAPLKNVIDIMPMETDTIEFAANQSGNWFFHCHILFHMMAGMGRVFTYDNSPVNPELPDAEKAYKMFRNQKDQNMRHLMIQAGLETNGSDGQLMVSSNRYALQGLWHLGYKPEDSYEGELNFGRYIGVNQWLFPYIGFDYHYKKIDGEPKKQEDYKNLFGQISNKNDRKTFVAGIQYTLPWLVLADGRIDGNGKLRFQLSREDVPVTKRLRFNIMGNTDKEYAVGFRYVVSKWFAISSHYDSDMGLGAGFTVTY</sequence>
<dbReference type="PROSITE" id="PS00080">
    <property type="entry name" value="MULTICOPPER_OXIDASE2"/>
    <property type="match status" value="1"/>
</dbReference>
<name>A0ABX3P112_9BACT</name>
<evidence type="ECO:0000259" key="8">
    <source>
        <dbReference type="Pfam" id="PF19335"/>
    </source>
</evidence>
<dbReference type="Pfam" id="PF19335">
    <property type="entry name" value="HMBD"/>
    <property type="match status" value="1"/>
</dbReference>
<organism evidence="9 10">
    <name type="scientific">Niastella koreensis</name>
    <dbReference type="NCBI Taxonomy" id="354356"/>
    <lineage>
        <taxon>Bacteria</taxon>
        <taxon>Pseudomonadati</taxon>
        <taxon>Bacteroidota</taxon>
        <taxon>Chitinophagia</taxon>
        <taxon>Chitinophagales</taxon>
        <taxon>Chitinophagaceae</taxon>
        <taxon>Niastella</taxon>
    </lineage>
</organism>
<evidence type="ECO:0000259" key="7">
    <source>
        <dbReference type="Pfam" id="PF07732"/>
    </source>
</evidence>
<feature type="domain" description="Plastocyanin-like" evidence="5">
    <location>
        <begin position="302"/>
        <end position="434"/>
    </location>
</feature>
<feature type="region of interest" description="Disordered" evidence="4">
    <location>
        <begin position="63"/>
        <end position="84"/>
    </location>
</feature>
<dbReference type="InterPro" id="IPR001117">
    <property type="entry name" value="Cu-oxidase_2nd"/>
</dbReference>
<dbReference type="InterPro" id="IPR002355">
    <property type="entry name" value="Cu_oxidase_Cu_BS"/>
</dbReference>